<protein>
    <recommendedName>
        <fullName evidence="1">Adaptor protein ClpS core domain-containing protein</fullName>
    </recommendedName>
</protein>
<feature type="domain" description="Adaptor protein ClpS core" evidence="1">
    <location>
        <begin position="26"/>
        <end position="103"/>
    </location>
</feature>
<dbReference type="GO" id="GO:0030163">
    <property type="term" value="P:protein catabolic process"/>
    <property type="evidence" value="ECO:0007669"/>
    <property type="project" value="InterPro"/>
</dbReference>
<dbReference type="InterPro" id="IPR022935">
    <property type="entry name" value="ClpS"/>
</dbReference>
<sequence>MPRDKLSVSVGDEVLVRTDDTIHLSTPKKYNVVFFNDDYTPIEFVVTVLMDIFHHSEDIAKEIAQMVHDEGKAIAGTYNFEIAEQKSLESISQARADKHPLQVKLEPVA</sequence>
<organism evidence="2">
    <name type="scientific">marine metagenome</name>
    <dbReference type="NCBI Taxonomy" id="408172"/>
    <lineage>
        <taxon>unclassified sequences</taxon>
        <taxon>metagenomes</taxon>
        <taxon>ecological metagenomes</taxon>
    </lineage>
</organism>
<dbReference type="InterPro" id="IPR003769">
    <property type="entry name" value="ClpS_core"/>
</dbReference>
<proteinExistence type="inferred from homology"/>
<reference evidence="2" key="1">
    <citation type="submission" date="2018-05" db="EMBL/GenBank/DDBJ databases">
        <authorList>
            <person name="Lanie J.A."/>
            <person name="Ng W.-L."/>
            <person name="Kazmierczak K.M."/>
            <person name="Andrzejewski T.M."/>
            <person name="Davidsen T.M."/>
            <person name="Wayne K.J."/>
            <person name="Tettelin H."/>
            <person name="Glass J.I."/>
            <person name="Rusch D."/>
            <person name="Podicherti R."/>
            <person name="Tsui H.-C.T."/>
            <person name="Winkler M.E."/>
        </authorList>
    </citation>
    <scope>NUCLEOTIDE SEQUENCE</scope>
</reference>
<dbReference type="EMBL" id="UINC01141601">
    <property type="protein sequence ID" value="SVD29436.1"/>
    <property type="molecule type" value="Genomic_DNA"/>
</dbReference>
<dbReference type="InterPro" id="IPR014719">
    <property type="entry name" value="Ribosomal_bL12_C/ClpS-like"/>
</dbReference>
<accession>A0A382U552</accession>
<name>A0A382U552_9ZZZZ</name>
<evidence type="ECO:0000313" key="2">
    <source>
        <dbReference type="EMBL" id="SVD29436.1"/>
    </source>
</evidence>
<dbReference type="Pfam" id="PF02617">
    <property type="entry name" value="ClpS"/>
    <property type="match status" value="1"/>
</dbReference>
<dbReference type="SUPFAM" id="SSF54736">
    <property type="entry name" value="ClpS-like"/>
    <property type="match status" value="1"/>
</dbReference>
<dbReference type="GO" id="GO:0006508">
    <property type="term" value="P:proteolysis"/>
    <property type="evidence" value="ECO:0007669"/>
    <property type="project" value="InterPro"/>
</dbReference>
<evidence type="ECO:0000259" key="1">
    <source>
        <dbReference type="Pfam" id="PF02617"/>
    </source>
</evidence>
<dbReference type="Gene3D" id="3.30.1390.10">
    <property type="match status" value="1"/>
</dbReference>
<gene>
    <name evidence="2" type="ORF">METZ01_LOCUS382290</name>
</gene>
<dbReference type="HAMAP" id="MF_00302">
    <property type="entry name" value="ClpS"/>
    <property type="match status" value="1"/>
</dbReference>
<dbReference type="AlphaFoldDB" id="A0A382U552"/>